<keyword evidence="5" id="KW-1133">Transmembrane helix</keyword>
<evidence type="ECO:0000256" key="3">
    <source>
        <dbReference type="ARBA" id="ARBA00022475"/>
    </source>
</evidence>
<evidence type="ECO:0000313" key="6">
    <source>
        <dbReference type="EMBL" id="BFD46232.1"/>
    </source>
</evidence>
<dbReference type="GO" id="GO:0015293">
    <property type="term" value="F:symporter activity"/>
    <property type="evidence" value="ECO:0007669"/>
    <property type="project" value="UniProtKB-KW"/>
</dbReference>
<reference evidence="6" key="1">
    <citation type="submission" date="2024-01" db="EMBL/GenBank/DDBJ databases">
        <title>Sequencing the genomes of a sandfly, Sergentomyia squamirostris, and its two endosymbionts.</title>
        <authorList>
            <person name="Itokawa K."/>
            <person name="Sanjoba C."/>
        </authorList>
    </citation>
    <scope>NUCLEOTIDE SEQUENCE</scope>
    <source>
        <strain evidence="6">RiSSQ</strain>
    </source>
</reference>
<feature type="transmembrane region" description="Helical" evidence="5">
    <location>
        <begin position="20"/>
        <end position="38"/>
    </location>
</feature>
<proteinExistence type="predicted"/>
<feature type="transmembrane region" description="Helical" evidence="5">
    <location>
        <begin position="172"/>
        <end position="198"/>
    </location>
</feature>
<evidence type="ECO:0000256" key="2">
    <source>
        <dbReference type="ARBA" id="ARBA00022448"/>
    </source>
</evidence>
<accession>A0AAT9G8W6</accession>
<dbReference type="PANTHER" id="PTHR43528:SF1">
    <property type="entry name" value="ALPHA-KETOGLUTARATE PERMEASE"/>
    <property type="match status" value="1"/>
</dbReference>
<dbReference type="SUPFAM" id="SSF103473">
    <property type="entry name" value="MFS general substrate transporter"/>
    <property type="match status" value="1"/>
</dbReference>
<organism evidence="6">
    <name type="scientific">Candidatus Tisiphia endosymbiont of Sergentomyia squamirostris</name>
    <dbReference type="NCBI Taxonomy" id="3113639"/>
    <lineage>
        <taxon>Bacteria</taxon>
        <taxon>Pseudomonadati</taxon>
        <taxon>Pseudomonadota</taxon>
        <taxon>Alphaproteobacteria</taxon>
        <taxon>Rickettsiales</taxon>
        <taxon>Rickettsiaceae</taxon>
        <taxon>Rickettsieae</taxon>
        <taxon>Candidatus Tisiphia</taxon>
    </lineage>
</organism>
<dbReference type="AlphaFoldDB" id="A0AAT9G8W6"/>
<sequence>MVALGFGFLITNYGFNWRYLFWFGMIIATIGTVARTNLREAQEFANAKLRLKTFFDNHFIDRKILKGDPILEEKVQKKTVFYYFLIQCAGPVPTYFVYFYCGNILRNSFGYGIGDIIYHNFLISIIQLFTTLLLAYLSYRIYPLKIIKVRWVIFSTFIIFCPYFLYRVSTPIHLFIIQLLIVLFAPDSAPASAIFYKYFPIFKRFTYSSIVYALAHAIISIVTSFGFIYCTKYMGQIGILCIMLPIVISYGFGIFYFVKLENMTVINSY</sequence>
<dbReference type="GO" id="GO:0005886">
    <property type="term" value="C:plasma membrane"/>
    <property type="evidence" value="ECO:0007669"/>
    <property type="project" value="UniProtKB-SubCell"/>
</dbReference>
<feature type="transmembrane region" description="Helical" evidence="5">
    <location>
        <begin position="116"/>
        <end position="137"/>
    </location>
</feature>
<keyword evidence="4" id="KW-0769">Symport</keyword>
<dbReference type="InterPro" id="IPR051084">
    <property type="entry name" value="H+-coupled_symporters"/>
</dbReference>
<feature type="transmembrane region" description="Helical" evidence="5">
    <location>
        <begin position="210"/>
        <end position="229"/>
    </location>
</feature>
<evidence type="ECO:0008006" key="7">
    <source>
        <dbReference type="Google" id="ProtNLM"/>
    </source>
</evidence>
<feature type="transmembrane region" description="Helical" evidence="5">
    <location>
        <begin position="149"/>
        <end position="166"/>
    </location>
</feature>
<feature type="transmembrane region" description="Helical" evidence="5">
    <location>
        <begin position="80"/>
        <end position="100"/>
    </location>
</feature>
<dbReference type="PANTHER" id="PTHR43528">
    <property type="entry name" value="ALPHA-KETOGLUTARATE PERMEASE"/>
    <property type="match status" value="1"/>
</dbReference>
<dbReference type="InterPro" id="IPR036259">
    <property type="entry name" value="MFS_trans_sf"/>
</dbReference>
<dbReference type="EMBL" id="AP029170">
    <property type="protein sequence ID" value="BFD46232.1"/>
    <property type="molecule type" value="Genomic_DNA"/>
</dbReference>
<keyword evidence="3" id="KW-1003">Cell membrane</keyword>
<evidence type="ECO:0000256" key="5">
    <source>
        <dbReference type="SAM" id="Phobius"/>
    </source>
</evidence>
<evidence type="ECO:0000256" key="1">
    <source>
        <dbReference type="ARBA" id="ARBA00004651"/>
    </source>
</evidence>
<keyword evidence="5" id="KW-0472">Membrane</keyword>
<feature type="transmembrane region" description="Helical" evidence="5">
    <location>
        <begin position="235"/>
        <end position="258"/>
    </location>
</feature>
<keyword evidence="2" id="KW-0813">Transport</keyword>
<keyword evidence="5" id="KW-0812">Transmembrane</keyword>
<comment type="subcellular location">
    <subcellularLocation>
        <location evidence="1">Cell membrane</location>
        <topology evidence="1">Multi-pass membrane protein</topology>
    </subcellularLocation>
</comment>
<name>A0AAT9G8W6_9RICK</name>
<gene>
    <name evidence="6" type="ORF">DMENIID0002_08780</name>
</gene>
<protein>
    <recommendedName>
        <fullName evidence="7">Proline/betaine transporter</fullName>
    </recommendedName>
</protein>
<evidence type="ECO:0000256" key="4">
    <source>
        <dbReference type="ARBA" id="ARBA00022847"/>
    </source>
</evidence>